<dbReference type="GO" id="GO:0004519">
    <property type="term" value="F:endonuclease activity"/>
    <property type="evidence" value="ECO:0007669"/>
    <property type="project" value="UniProtKB-KW"/>
</dbReference>
<feature type="non-terminal residue" evidence="8">
    <location>
        <position position="374"/>
    </location>
</feature>
<proteinExistence type="predicted"/>
<dbReference type="Gene3D" id="3.30.70.270">
    <property type="match status" value="1"/>
</dbReference>
<organism evidence="8 9">
    <name type="scientific">Clonorchis sinensis</name>
    <name type="common">Chinese liver fluke</name>
    <dbReference type="NCBI Taxonomy" id="79923"/>
    <lineage>
        <taxon>Eukaryota</taxon>
        <taxon>Metazoa</taxon>
        <taxon>Spiralia</taxon>
        <taxon>Lophotrochozoa</taxon>
        <taxon>Platyhelminthes</taxon>
        <taxon>Trematoda</taxon>
        <taxon>Digenea</taxon>
        <taxon>Opisthorchiida</taxon>
        <taxon>Opisthorchiata</taxon>
        <taxon>Opisthorchiidae</taxon>
        <taxon>Clonorchis</taxon>
    </lineage>
</organism>
<keyword evidence="3" id="KW-0540">Nuclease</keyword>
<dbReference type="Pfam" id="PF17921">
    <property type="entry name" value="Integrase_H2C2"/>
    <property type="match status" value="1"/>
</dbReference>
<dbReference type="CDD" id="cd09274">
    <property type="entry name" value="RNase_HI_RT_Ty3"/>
    <property type="match status" value="1"/>
</dbReference>
<dbReference type="GO" id="GO:0015074">
    <property type="term" value="P:DNA integration"/>
    <property type="evidence" value="ECO:0007669"/>
    <property type="project" value="InterPro"/>
</dbReference>
<keyword evidence="4" id="KW-0255">Endonuclease</keyword>
<name>G7Y7P5_CLOSI</name>
<feature type="domain" description="Integrase catalytic" evidence="7">
    <location>
        <begin position="265"/>
        <end position="374"/>
    </location>
</feature>
<dbReference type="InterPro" id="IPR041373">
    <property type="entry name" value="RT_RNaseH"/>
</dbReference>
<dbReference type="InterPro" id="IPR050951">
    <property type="entry name" value="Retrovirus_Pol_polyprotein"/>
</dbReference>
<dbReference type="InterPro" id="IPR012337">
    <property type="entry name" value="RNaseH-like_sf"/>
</dbReference>
<evidence type="ECO:0000256" key="2">
    <source>
        <dbReference type="ARBA" id="ARBA00022695"/>
    </source>
</evidence>
<dbReference type="InterPro" id="IPR043502">
    <property type="entry name" value="DNA/RNA_pol_sf"/>
</dbReference>
<dbReference type="GO" id="GO:0016787">
    <property type="term" value="F:hydrolase activity"/>
    <property type="evidence" value="ECO:0007669"/>
    <property type="project" value="UniProtKB-KW"/>
</dbReference>
<dbReference type="Gene3D" id="1.10.340.70">
    <property type="match status" value="1"/>
</dbReference>
<dbReference type="GO" id="GO:0003676">
    <property type="term" value="F:nucleic acid binding"/>
    <property type="evidence" value="ECO:0007669"/>
    <property type="project" value="InterPro"/>
</dbReference>
<evidence type="ECO:0000256" key="3">
    <source>
        <dbReference type="ARBA" id="ARBA00022722"/>
    </source>
</evidence>
<dbReference type="PANTHER" id="PTHR37984">
    <property type="entry name" value="PROTEIN CBG26694"/>
    <property type="match status" value="1"/>
</dbReference>
<dbReference type="EMBL" id="DF142922">
    <property type="protein sequence ID" value="GAA48980.1"/>
    <property type="molecule type" value="Genomic_DNA"/>
</dbReference>
<keyword evidence="6" id="KW-0695">RNA-directed DNA polymerase</keyword>
<dbReference type="InterPro" id="IPR001584">
    <property type="entry name" value="Integrase_cat-core"/>
</dbReference>
<dbReference type="Gene3D" id="3.30.420.10">
    <property type="entry name" value="Ribonuclease H-like superfamily/Ribonuclease H"/>
    <property type="match status" value="1"/>
</dbReference>
<dbReference type="AlphaFoldDB" id="G7Y7P5"/>
<evidence type="ECO:0000256" key="4">
    <source>
        <dbReference type="ARBA" id="ARBA00022759"/>
    </source>
</evidence>
<dbReference type="FunFam" id="3.10.20.370:FF:000001">
    <property type="entry name" value="Retrovirus-related Pol polyprotein from transposon 17.6-like protein"/>
    <property type="match status" value="1"/>
</dbReference>
<evidence type="ECO:0000259" key="7">
    <source>
        <dbReference type="PROSITE" id="PS50994"/>
    </source>
</evidence>
<evidence type="ECO:0000256" key="1">
    <source>
        <dbReference type="ARBA" id="ARBA00022679"/>
    </source>
</evidence>
<keyword evidence="1" id="KW-0808">Transferase</keyword>
<dbReference type="SUPFAM" id="SSF53098">
    <property type="entry name" value="Ribonuclease H-like"/>
    <property type="match status" value="1"/>
</dbReference>
<dbReference type="GO" id="GO:0003964">
    <property type="term" value="F:RNA-directed DNA polymerase activity"/>
    <property type="evidence" value="ECO:0007669"/>
    <property type="project" value="UniProtKB-KW"/>
</dbReference>
<evidence type="ECO:0000313" key="9">
    <source>
        <dbReference type="Proteomes" id="UP000008909"/>
    </source>
</evidence>
<dbReference type="PROSITE" id="PS50994">
    <property type="entry name" value="INTEGRASE"/>
    <property type="match status" value="1"/>
</dbReference>
<dbReference type="InterPro" id="IPR043128">
    <property type="entry name" value="Rev_trsase/Diguanyl_cyclase"/>
</dbReference>
<dbReference type="Pfam" id="PF17917">
    <property type="entry name" value="RT_RNaseH"/>
    <property type="match status" value="1"/>
</dbReference>
<keyword evidence="2" id="KW-0548">Nucleotidyltransferase</keyword>
<dbReference type="Gene3D" id="3.10.20.370">
    <property type="match status" value="1"/>
</dbReference>
<evidence type="ECO:0000256" key="5">
    <source>
        <dbReference type="ARBA" id="ARBA00022801"/>
    </source>
</evidence>
<gene>
    <name evidence="8" type="ORF">CLF_102337</name>
</gene>
<keyword evidence="5" id="KW-0378">Hydrolase</keyword>
<evidence type="ECO:0000313" key="8">
    <source>
        <dbReference type="EMBL" id="GAA48980.1"/>
    </source>
</evidence>
<accession>G7Y7P5</accession>
<sequence>IYQRICRYRAPLHRLTQKDRKFTWTVECDEAFNRLKQALTSPPILAYPDFSPGAGEFVLDTDASELAIGAVLSQRVGDREVAIAYGSRVLDKRERNYCTTRREMLALVYFLHHFRPYLLGKHFLVRTDHHSLQWLQSFRDPDGQVARWQERIQEYNFSCIYRPGARHSNADALSRRPVQGLESVNLLLAPNRMNWEEEQSRDTDIGEIYRLQLQDLGHAGWNKTEAHIRRRYWWFLLHYDNAEFCRHCSVSVCARTKAPTITPRAPLQPIPVQEPNHRVGVDVIGPLPETRKGNRFIVVMVDYLTKWCEAVPVKQQDARTIASVIVSEWVSRYGVPVIRHCDQGPAFESYLLREICEFLGIHKTRTTPYHQEGN</sequence>
<dbReference type="InterPro" id="IPR036397">
    <property type="entry name" value="RNaseH_sf"/>
</dbReference>
<reference key="2">
    <citation type="submission" date="2011-10" db="EMBL/GenBank/DDBJ databases">
        <title>The genome and transcriptome sequence of Clonorchis sinensis provide insights into the carcinogenic liver fluke.</title>
        <authorList>
            <person name="Wang X."/>
            <person name="Huang Y."/>
            <person name="Chen W."/>
            <person name="Liu H."/>
            <person name="Guo L."/>
            <person name="Chen Y."/>
            <person name="Luo F."/>
            <person name="Zhou W."/>
            <person name="Sun J."/>
            <person name="Mao Q."/>
            <person name="Liang P."/>
            <person name="Zhou C."/>
            <person name="Tian Y."/>
            <person name="Men J."/>
            <person name="Lv X."/>
            <person name="Huang L."/>
            <person name="Zhou J."/>
            <person name="Hu Y."/>
            <person name="Li R."/>
            <person name="Zhang F."/>
            <person name="Lei H."/>
            <person name="Li X."/>
            <person name="Hu X."/>
            <person name="Liang C."/>
            <person name="Xu J."/>
            <person name="Wu Z."/>
            <person name="Yu X."/>
        </authorList>
    </citation>
    <scope>NUCLEOTIDE SEQUENCE</scope>
    <source>
        <strain>Henan</strain>
    </source>
</reference>
<evidence type="ECO:0000256" key="6">
    <source>
        <dbReference type="ARBA" id="ARBA00022918"/>
    </source>
</evidence>
<feature type="non-terminal residue" evidence="8">
    <location>
        <position position="1"/>
    </location>
</feature>
<dbReference type="PANTHER" id="PTHR37984:SF5">
    <property type="entry name" value="PROTEIN NYNRIN-LIKE"/>
    <property type="match status" value="1"/>
</dbReference>
<dbReference type="InterPro" id="IPR041588">
    <property type="entry name" value="Integrase_H2C2"/>
</dbReference>
<keyword evidence="9" id="KW-1185">Reference proteome</keyword>
<dbReference type="Pfam" id="PF00665">
    <property type="entry name" value="rve"/>
    <property type="match status" value="1"/>
</dbReference>
<dbReference type="SUPFAM" id="SSF56672">
    <property type="entry name" value="DNA/RNA polymerases"/>
    <property type="match status" value="1"/>
</dbReference>
<dbReference type="Proteomes" id="UP000008909">
    <property type="component" value="Unassembled WGS sequence"/>
</dbReference>
<protein>
    <submittedName>
        <fullName evidence="8">Retrovirus-related Pol polyprotein from transposon 412</fullName>
    </submittedName>
</protein>
<reference evidence="8" key="1">
    <citation type="journal article" date="2011" name="Genome Biol.">
        <title>The draft genome of the carcinogenic human liver fluke Clonorchis sinensis.</title>
        <authorList>
            <person name="Wang X."/>
            <person name="Chen W."/>
            <person name="Huang Y."/>
            <person name="Sun J."/>
            <person name="Men J."/>
            <person name="Liu H."/>
            <person name="Luo F."/>
            <person name="Guo L."/>
            <person name="Lv X."/>
            <person name="Deng C."/>
            <person name="Zhou C."/>
            <person name="Fan Y."/>
            <person name="Li X."/>
            <person name="Huang L."/>
            <person name="Hu Y."/>
            <person name="Liang C."/>
            <person name="Hu X."/>
            <person name="Xu J."/>
            <person name="Yu X."/>
        </authorList>
    </citation>
    <scope>NUCLEOTIDE SEQUENCE [LARGE SCALE GENOMIC DNA]</scope>
    <source>
        <strain evidence="8">Henan</strain>
    </source>
</reference>